<feature type="signal peptide" evidence="1">
    <location>
        <begin position="1"/>
        <end position="24"/>
    </location>
</feature>
<dbReference type="PROSITE" id="PS51257">
    <property type="entry name" value="PROKAR_LIPOPROTEIN"/>
    <property type="match status" value="1"/>
</dbReference>
<protein>
    <submittedName>
        <fullName evidence="2">Extracellular solute-binding protein</fullName>
    </submittedName>
</protein>
<evidence type="ECO:0000256" key="1">
    <source>
        <dbReference type="SAM" id="SignalP"/>
    </source>
</evidence>
<dbReference type="AlphaFoldDB" id="A0A5N5ZUX1"/>
<dbReference type="PANTHER" id="PTHR43649:SF30">
    <property type="entry name" value="ABC TRANSPORTER SUBSTRATE-BINDING PROTEIN"/>
    <property type="match status" value="1"/>
</dbReference>
<dbReference type="RefSeq" id="WP_139674138.1">
    <property type="nucleotide sequence ID" value="NZ_VDLY02000022.1"/>
</dbReference>
<proteinExistence type="predicted"/>
<dbReference type="OrthoDB" id="3495561at2"/>
<gene>
    <name evidence="2" type="ORF">FH607_027245</name>
</gene>
<evidence type="ECO:0000313" key="3">
    <source>
        <dbReference type="Proteomes" id="UP000314251"/>
    </source>
</evidence>
<name>A0A5N5ZUX1_9ACTN</name>
<dbReference type="Pfam" id="PF01547">
    <property type="entry name" value="SBP_bac_1"/>
    <property type="match status" value="1"/>
</dbReference>
<comment type="caution">
    <text evidence="2">The sequence shown here is derived from an EMBL/GenBank/DDBJ whole genome shotgun (WGS) entry which is preliminary data.</text>
</comment>
<sequence length="430" mass="45995">MRRRTMLAGAVSAALAPALTSCGALDPGNDDPDTLVVHNMFTAGGADSEVYDTVCDTFERENPGSRVKNLVSGGTDLINVYETARLAGKEADVVMVNLAEKSLSWTELGATVPVTRYLDDWGLAGRIIPQALTEWTDSRGRVMGFPWSGFTWPVAFNTALLEAAGVGDIPRTVDEMLAATEAVRSAGAKGLVTIGGNDWSGQKLLMQVMQAYLQPADAERLFREAGFADDPDALRGLAHFVELRDAGVFFDGAQGLNADSMNTDFYSGRAPMASLISGTLASVPPEVVEVTELGGWPVPADSVYDRPTALRGYTSTGIWISPNGEKKIRLVERFVRHFYSEETTARFVRDAGQVTALTDTVDSPDYPLIAESVLLSEESGGESEVAWAVLPDLFVPAAVSQPLIRATSVAFTPGNSAESIARALDTAYRS</sequence>
<organism evidence="2 3">
    <name type="scientific">Streptomyces mimosae</name>
    <dbReference type="NCBI Taxonomy" id="2586635"/>
    <lineage>
        <taxon>Bacteria</taxon>
        <taxon>Bacillati</taxon>
        <taxon>Actinomycetota</taxon>
        <taxon>Actinomycetes</taxon>
        <taxon>Kitasatosporales</taxon>
        <taxon>Streptomycetaceae</taxon>
        <taxon>Streptomyces</taxon>
    </lineage>
</organism>
<evidence type="ECO:0000313" key="2">
    <source>
        <dbReference type="EMBL" id="KAB8160307.1"/>
    </source>
</evidence>
<reference evidence="2" key="1">
    <citation type="submission" date="2019-10" db="EMBL/GenBank/DDBJ databases">
        <title>Nonomuraea sp. nov., isolated from Phyllanthus amarus.</title>
        <authorList>
            <person name="Klykleung N."/>
            <person name="Tanasupawat S."/>
        </authorList>
    </citation>
    <scope>NUCLEOTIDE SEQUENCE [LARGE SCALE GENOMIC DNA]</scope>
    <source>
        <strain evidence="2">3MP-10</strain>
    </source>
</reference>
<dbReference type="InterPro" id="IPR006059">
    <property type="entry name" value="SBP"/>
</dbReference>
<dbReference type="Proteomes" id="UP000314251">
    <property type="component" value="Unassembled WGS sequence"/>
</dbReference>
<accession>A0A5N5ZUX1</accession>
<keyword evidence="3" id="KW-1185">Reference proteome</keyword>
<dbReference type="Gene3D" id="3.40.190.10">
    <property type="entry name" value="Periplasmic binding protein-like II"/>
    <property type="match status" value="3"/>
</dbReference>
<dbReference type="PANTHER" id="PTHR43649">
    <property type="entry name" value="ARABINOSE-BINDING PROTEIN-RELATED"/>
    <property type="match status" value="1"/>
</dbReference>
<dbReference type="EMBL" id="VDLY02000022">
    <property type="protein sequence ID" value="KAB8160307.1"/>
    <property type="molecule type" value="Genomic_DNA"/>
</dbReference>
<feature type="chain" id="PRO_5024341339" evidence="1">
    <location>
        <begin position="25"/>
        <end position="430"/>
    </location>
</feature>
<dbReference type="SUPFAM" id="SSF53850">
    <property type="entry name" value="Periplasmic binding protein-like II"/>
    <property type="match status" value="1"/>
</dbReference>
<keyword evidence="1" id="KW-0732">Signal</keyword>
<dbReference type="InterPro" id="IPR050490">
    <property type="entry name" value="Bact_solute-bd_prot1"/>
</dbReference>